<keyword evidence="1" id="KW-0119">Carbohydrate metabolism</keyword>
<dbReference type="NCBIfam" id="NF007146">
    <property type="entry name" value="PRK09585.2-6"/>
    <property type="match status" value="1"/>
</dbReference>
<evidence type="ECO:0000256" key="1">
    <source>
        <dbReference type="HAMAP-Rule" id="MF_01270"/>
    </source>
</evidence>
<comment type="pathway">
    <text evidence="1">Cell wall biogenesis; peptidoglycan recycling.</text>
</comment>
<keyword evidence="1" id="KW-0547">Nucleotide-binding</keyword>
<sequence>MHVLGMISGTSHDGIDAAVVEFGPGGSDRVGLRVVGSDSVPYAPELRARLVAALPPARSGVDELCRLDTLIGQAFADVAQSMAERHGPLQLISSHGQTVFHWVQDDHALGTLQIGQPAWIAERTGVPVVADLRARDVAAGGHGAPLVPLLDELLLAGSTGPAAALNLGGIANLTLVRPGRPSVAHDIGPANALVDAVVQDRGLDPNGYDTDGRIAAGGRVDSELLQQLLADPYYRLPAPKSTGKEHFHLAYVTEQVGDRTVSDTDLVATLTRLTAETVAADLRRAGVRRVVAAGGGCENPTLIGWLTELCPGVELIRTEQLGIPAATKEAVAFALLGWCTWHGMPGNVASATGASGPRVLGAITPGRDPLRLPEPLQLPPRWEIRR</sequence>
<dbReference type="UniPathway" id="UPA00343"/>
<dbReference type="EMBL" id="NMVQ01000007">
    <property type="protein sequence ID" value="OYO23455.1"/>
    <property type="molecule type" value="Genomic_DNA"/>
</dbReference>
<keyword evidence="1" id="KW-0808">Transferase</keyword>
<comment type="function">
    <text evidence="1">Catalyzes the specific phosphorylation of 1,6-anhydro-N-acetylmuramic acid (anhMurNAc) with the simultaneous cleavage of the 1,6-anhydro ring, generating MurNAc-6-P. Is required for the utilization of anhMurNAc either imported from the medium or derived from its own cell wall murein, and thus plays a role in cell wall recycling.</text>
</comment>
<dbReference type="GO" id="GO:0006040">
    <property type="term" value="P:amino sugar metabolic process"/>
    <property type="evidence" value="ECO:0007669"/>
    <property type="project" value="InterPro"/>
</dbReference>
<protein>
    <recommendedName>
        <fullName evidence="1">Anhydro-N-acetylmuramic acid kinase</fullName>
        <ecNumber evidence="1">2.7.1.170</ecNumber>
    </recommendedName>
    <alternativeName>
        <fullName evidence="1">AnhMurNAc kinase</fullName>
    </alternativeName>
</protein>
<reference evidence="2 3" key="1">
    <citation type="submission" date="2017-07" db="EMBL/GenBank/DDBJ databases">
        <title>Draft whole genome sequences of clinical Proprionibacteriaceae strains.</title>
        <authorList>
            <person name="Bernier A.-M."/>
            <person name="Bernard K."/>
            <person name="Domingo M.-C."/>
        </authorList>
    </citation>
    <scope>NUCLEOTIDE SEQUENCE [LARGE SCALE GENOMIC DNA]</scope>
    <source>
        <strain evidence="2 3">NML 130396</strain>
    </source>
</reference>
<evidence type="ECO:0000313" key="2">
    <source>
        <dbReference type="EMBL" id="OYO23455.1"/>
    </source>
</evidence>
<dbReference type="InterPro" id="IPR043129">
    <property type="entry name" value="ATPase_NBD"/>
</dbReference>
<dbReference type="InterPro" id="IPR005338">
    <property type="entry name" value="Anhydro_N_Ac-Mur_kinase"/>
</dbReference>
<comment type="pathway">
    <text evidence="1">Amino-sugar metabolism; 1,6-anhydro-N-acetylmuramate degradation.</text>
</comment>
<accession>A0A255H760</accession>
<keyword evidence="1" id="KW-0067">ATP-binding</keyword>
<dbReference type="PANTHER" id="PTHR30605">
    <property type="entry name" value="ANHYDRO-N-ACETYLMURAMIC ACID KINASE"/>
    <property type="match status" value="1"/>
</dbReference>
<feature type="binding site" evidence="1">
    <location>
        <begin position="9"/>
        <end position="16"/>
    </location>
    <ligand>
        <name>ATP</name>
        <dbReference type="ChEBI" id="CHEBI:30616"/>
    </ligand>
</feature>
<dbReference type="Gene3D" id="3.30.420.40">
    <property type="match status" value="2"/>
</dbReference>
<evidence type="ECO:0000313" key="3">
    <source>
        <dbReference type="Proteomes" id="UP000216311"/>
    </source>
</evidence>
<dbReference type="HAMAP" id="MF_01270">
    <property type="entry name" value="AnhMurNAc_kinase"/>
    <property type="match status" value="1"/>
</dbReference>
<dbReference type="GO" id="GO:0016773">
    <property type="term" value="F:phosphotransferase activity, alcohol group as acceptor"/>
    <property type="evidence" value="ECO:0007669"/>
    <property type="project" value="UniProtKB-UniRule"/>
</dbReference>
<comment type="caution">
    <text evidence="2">The sequence shown here is derived from an EMBL/GenBank/DDBJ whole genome shotgun (WGS) entry which is preliminary data.</text>
</comment>
<dbReference type="GO" id="GO:0005524">
    <property type="term" value="F:ATP binding"/>
    <property type="evidence" value="ECO:0007669"/>
    <property type="project" value="UniProtKB-UniRule"/>
</dbReference>
<dbReference type="Pfam" id="PF03702">
    <property type="entry name" value="AnmK"/>
    <property type="match status" value="1"/>
</dbReference>
<dbReference type="Proteomes" id="UP000216311">
    <property type="component" value="Unassembled WGS sequence"/>
</dbReference>
<proteinExistence type="inferred from homology"/>
<keyword evidence="3" id="KW-1185">Reference proteome</keyword>
<comment type="catalytic activity">
    <reaction evidence="1">
        <text>1,6-anhydro-N-acetyl-beta-muramate + ATP + H2O = N-acetyl-D-muramate 6-phosphate + ADP + H(+)</text>
        <dbReference type="Rhea" id="RHEA:24952"/>
        <dbReference type="ChEBI" id="CHEBI:15377"/>
        <dbReference type="ChEBI" id="CHEBI:15378"/>
        <dbReference type="ChEBI" id="CHEBI:30616"/>
        <dbReference type="ChEBI" id="CHEBI:58690"/>
        <dbReference type="ChEBI" id="CHEBI:58722"/>
        <dbReference type="ChEBI" id="CHEBI:456216"/>
        <dbReference type="EC" id="2.7.1.170"/>
    </reaction>
</comment>
<name>A0A255H760_9ACTN</name>
<dbReference type="OrthoDB" id="9763949at2"/>
<keyword evidence="1 2" id="KW-0418">Kinase</keyword>
<dbReference type="PANTHER" id="PTHR30605:SF0">
    <property type="entry name" value="ANHYDRO-N-ACETYLMURAMIC ACID KINASE"/>
    <property type="match status" value="1"/>
</dbReference>
<dbReference type="GO" id="GO:0097175">
    <property type="term" value="P:1,6-anhydro-N-acetyl-beta-muramic acid catabolic process"/>
    <property type="evidence" value="ECO:0007669"/>
    <property type="project" value="UniProtKB-UniRule"/>
</dbReference>
<organism evidence="2 3">
    <name type="scientific">Enemella dayhoffiae</name>
    <dbReference type="NCBI Taxonomy" id="2016507"/>
    <lineage>
        <taxon>Bacteria</taxon>
        <taxon>Bacillati</taxon>
        <taxon>Actinomycetota</taxon>
        <taxon>Actinomycetes</taxon>
        <taxon>Propionibacteriales</taxon>
        <taxon>Propionibacteriaceae</taxon>
        <taxon>Enemella</taxon>
    </lineage>
</organism>
<gene>
    <name evidence="1" type="primary">anmK</name>
    <name evidence="2" type="ORF">CGZ93_05800</name>
</gene>
<dbReference type="EC" id="2.7.1.170" evidence="1"/>
<dbReference type="SUPFAM" id="SSF53067">
    <property type="entry name" value="Actin-like ATPase domain"/>
    <property type="match status" value="1"/>
</dbReference>
<dbReference type="GO" id="GO:0016301">
    <property type="term" value="F:kinase activity"/>
    <property type="evidence" value="ECO:0007669"/>
    <property type="project" value="UniProtKB-KW"/>
</dbReference>
<dbReference type="UniPathway" id="UPA00544"/>
<dbReference type="GO" id="GO:0009254">
    <property type="term" value="P:peptidoglycan turnover"/>
    <property type="evidence" value="ECO:0007669"/>
    <property type="project" value="UniProtKB-UniRule"/>
</dbReference>
<comment type="similarity">
    <text evidence="1">Belongs to the anhydro-N-acetylmuramic acid kinase family.</text>
</comment>
<dbReference type="AlphaFoldDB" id="A0A255H760"/>